<accession>A0A0A8ZS61</accession>
<dbReference type="EMBL" id="GBRH01257357">
    <property type="protein sequence ID" value="JAD40538.1"/>
    <property type="molecule type" value="Transcribed_RNA"/>
</dbReference>
<sequence length="27" mass="2808">MGRANASKMLPALTTLALLLRGLPLEG</sequence>
<organism evidence="1">
    <name type="scientific">Arundo donax</name>
    <name type="common">Giant reed</name>
    <name type="synonym">Donax arundinaceus</name>
    <dbReference type="NCBI Taxonomy" id="35708"/>
    <lineage>
        <taxon>Eukaryota</taxon>
        <taxon>Viridiplantae</taxon>
        <taxon>Streptophyta</taxon>
        <taxon>Embryophyta</taxon>
        <taxon>Tracheophyta</taxon>
        <taxon>Spermatophyta</taxon>
        <taxon>Magnoliopsida</taxon>
        <taxon>Liliopsida</taxon>
        <taxon>Poales</taxon>
        <taxon>Poaceae</taxon>
        <taxon>PACMAD clade</taxon>
        <taxon>Arundinoideae</taxon>
        <taxon>Arundineae</taxon>
        <taxon>Arundo</taxon>
    </lineage>
</organism>
<dbReference type="AlphaFoldDB" id="A0A0A8ZS61"/>
<reference evidence="1" key="2">
    <citation type="journal article" date="2015" name="Data Brief">
        <title>Shoot transcriptome of the giant reed, Arundo donax.</title>
        <authorList>
            <person name="Barrero R.A."/>
            <person name="Guerrero F.D."/>
            <person name="Moolhuijzen P."/>
            <person name="Goolsby J.A."/>
            <person name="Tidwell J."/>
            <person name="Bellgard S.E."/>
            <person name="Bellgard M.I."/>
        </authorList>
    </citation>
    <scope>NUCLEOTIDE SEQUENCE</scope>
    <source>
        <tissue evidence="1">Shoot tissue taken approximately 20 cm above the soil surface</tissue>
    </source>
</reference>
<reference evidence="1" key="1">
    <citation type="submission" date="2014-09" db="EMBL/GenBank/DDBJ databases">
        <authorList>
            <person name="Magalhaes I.L.F."/>
            <person name="Oliveira U."/>
            <person name="Santos F.R."/>
            <person name="Vidigal T.H.D.A."/>
            <person name="Brescovit A.D."/>
            <person name="Santos A.J."/>
        </authorList>
    </citation>
    <scope>NUCLEOTIDE SEQUENCE</scope>
    <source>
        <tissue evidence="1">Shoot tissue taken approximately 20 cm above the soil surface</tissue>
    </source>
</reference>
<evidence type="ECO:0000313" key="1">
    <source>
        <dbReference type="EMBL" id="JAD40538.1"/>
    </source>
</evidence>
<protein>
    <submittedName>
        <fullName evidence="1">Uncharacterized protein</fullName>
    </submittedName>
</protein>
<proteinExistence type="predicted"/>
<name>A0A0A8ZS61_ARUDO</name>